<protein>
    <recommendedName>
        <fullName evidence="3">Pyridoxamine 5'-phosphate oxidase family protein</fullName>
    </recommendedName>
</protein>
<evidence type="ECO:0000313" key="1">
    <source>
        <dbReference type="EMBL" id="GAA3789955.1"/>
    </source>
</evidence>
<organism evidence="1 2">
    <name type="scientific">Sphaerisporangium flaviroseum</name>
    <dbReference type="NCBI Taxonomy" id="509199"/>
    <lineage>
        <taxon>Bacteria</taxon>
        <taxon>Bacillati</taxon>
        <taxon>Actinomycetota</taxon>
        <taxon>Actinomycetes</taxon>
        <taxon>Streptosporangiales</taxon>
        <taxon>Streptosporangiaceae</taxon>
        <taxon>Sphaerisporangium</taxon>
    </lineage>
</organism>
<dbReference type="Gene3D" id="2.30.110.10">
    <property type="entry name" value="Electron Transport, Fmn-binding Protein, Chain A"/>
    <property type="match status" value="1"/>
</dbReference>
<gene>
    <name evidence="1" type="ORF">GCM10022226_06050</name>
</gene>
<dbReference type="Proteomes" id="UP001500888">
    <property type="component" value="Unassembled WGS sequence"/>
</dbReference>
<accession>A0ABP7HEM0</accession>
<keyword evidence="2" id="KW-1185">Reference proteome</keyword>
<dbReference type="SUPFAM" id="SSF50475">
    <property type="entry name" value="FMN-binding split barrel"/>
    <property type="match status" value="1"/>
</dbReference>
<dbReference type="Pfam" id="PF12900">
    <property type="entry name" value="Pyridox_ox_2"/>
    <property type="match status" value="1"/>
</dbReference>
<name>A0ABP7HEM0_9ACTN</name>
<evidence type="ECO:0008006" key="3">
    <source>
        <dbReference type="Google" id="ProtNLM"/>
    </source>
</evidence>
<dbReference type="InterPro" id="IPR024747">
    <property type="entry name" value="Pyridox_Oxase-rel"/>
</dbReference>
<evidence type="ECO:0000313" key="2">
    <source>
        <dbReference type="Proteomes" id="UP001500888"/>
    </source>
</evidence>
<proteinExistence type="predicted"/>
<comment type="caution">
    <text evidence="1">The sequence shown here is derived from an EMBL/GenBank/DDBJ whole genome shotgun (WGS) entry which is preliminary data.</text>
</comment>
<sequence length="143" mass="15588">MSDRSTSAVLEELDTEECLRLISPGGVGRVGFNTPDGPTVLPVNYTMDGRAVLFRTAFGGPMDQDLSTGVRGVELKIAFEVDHIDTAAQQGWSVLIQGAAHRVSEEELATLSSPIAEPWAGGERRLYIRVDPVQLTGRRIRHE</sequence>
<dbReference type="InterPro" id="IPR012349">
    <property type="entry name" value="Split_barrel_FMN-bd"/>
</dbReference>
<dbReference type="EMBL" id="BAAAZR010000001">
    <property type="protein sequence ID" value="GAA3789955.1"/>
    <property type="molecule type" value="Genomic_DNA"/>
</dbReference>
<dbReference type="RefSeq" id="WP_344933862.1">
    <property type="nucleotide sequence ID" value="NZ_BAAAZR010000001.1"/>
</dbReference>
<reference evidence="2" key="1">
    <citation type="journal article" date="2019" name="Int. J. Syst. Evol. Microbiol.">
        <title>The Global Catalogue of Microorganisms (GCM) 10K type strain sequencing project: providing services to taxonomists for standard genome sequencing and annotation.</title>
        <authorList>
            <consortium name="The Broad Institute Genomics Platform"/>
            <consortium name="The Broad Institute Genome Sequencing Center for Infectious Disease"/>
            <person name="Wu L."/>
            <person name="Ma J."/>
        </authorList>
    </citation>
    <scope>NUCLEOTIDE SEQUENCE [LARGE SCALE GENOMIC DNA]</scope>
    <source>
        <strain evidence="2">JCM 16908</strain>
    </source>
</reference>